<evidence type="ECO:0000313" key="2">
    <source>
        <dbReference type="Proteomes" id="UP000789525"/>
    </source>
</evidence>
<name>A0ACA9QN35_9GLOM</name>
<sequence>THQELWDQALTSPTPNLTSLTIVHMDCSTPILPFAPRIYQLDAMDCSFELCRSLPQIKSLRIANPKNETRVDAQGIISLKLDTIHASVQLPSVLPALKETFMAGDIDPKAIFVHPSSFLKTRLGTASWGRLVDNPDV</sequence>
<dbReference type="EMBL" id="CAJVPT010057041">
    <property type="protein sequence ID" value="CAG8757792.1"/>
    <property type="molecule type" value="Genomic_DNA"/>
</dbReference>
<organism evidence="1 2">
    <name type="scientific">Acaulospora colombiana</name>
    <dbReference type="NCBI Taxonomy" id="27376"/>
    <lineage>
        <taxon>Eukaryota</taxon>
        <taxon>Fungi</taxon>
        <taxon>Fungi incertae sedis</taxon>
        <taxon>Mucoromycota</taxon>
        <taxon>Glomeromycotina</taxon>
        <taxon>Glomeromycetes</taxon>
        <taxon>Diversisporales</taxon>
        <taxon>Acaulosporaceae</taxon>
        <taxon>Acaulospora</taxon>
    </lineage>
</organism>
<feature type="non-terminal residue" evidence="1">
    <location>
        <position position="1"/>
    </location>
</feature>
<dbReference type="Proteomes" id="UP000789525">
    <property type="component" value="Unassembled WGS sequence"/>
</dbReference>
<comment type="caution">
    <text evidence="1">The sequence shown here is derived from an EMBL/GenBank/DDBJ whole genome shotgun (WGS) entry which is preliminary data.</text>
</comment>
<accession>A0ACA9QN35</accession>
<protein>
    <submittedName>
        <fullName evidence="1">5475_t:CDS:1</fullName>
    </submittedName>
</protein>
<reference evidence="1" key="1">
    <citation type="submission" date="2021-06" db="EMBL/GenBank/DDBJ databases">
        <authorList>
            <person name="Kallberg Y."/>
            <person name="Tangrot J."/>
            <person name="Rosling A."/>
        </authorList>
    </citation>
    <scope>NUCLEOTIDE SEQUENCE</scope>
    <source>
        <strain evidence="1">CL356</strain>
    </source>
</reference>
<gene>
    <name evidence="1" type="ORF">ACOLOM_LOCUS13050</name>
</gene>
<feature type="non-terminal residue" evidence="1">
    <location>
        <position position="137"/>
    </location>
</feature>
<proteinExistence type="predicted"/>
<evidence type="ECO:0000313" key="1">
    <source>
        <dbReference type="EMBL" id="CAG8757792.1"/>
    </source>
</evidence>
<keyword evidence="2" id="KW-1185">Reference proteome</keyword>